<feature type="domain" description="SIS" evidence="1">
    <location>
        <begin position="31"/>
        <end position="174"/>
    </location>
</feature>
<dbReference type="InterPro" id="IPR019676">
    <property type="entry name" value="DUF2529"/>
</dbReference>
<dbReference type="PROSITE" id="PS51464">
    <property type="entry name" value="SIS"/>
    <property type="match status" value="1"/>
</dbReference>
<dbReference type="EMBL" id="JAUHTR010000004">
    <property type="protein sequence ID" value="MDN4524762.1"/>
    <property type="molecule type" value="Genomic_DNA"/>
</dbReference>
<evidence type="ECO:0000313" key="3">
    <source>
        <dbReference type="Proteomes" id="UP001172721"/>
    </source>
</evidence>
<dbReference type="InterPro" id="IPR001347">
    <property type="entry name" value="SIS_dom"/>
</dbReference>
<comment type="caution">
    <text evidence="2">The sequence shown here is derived from an EMBL/GenBank/DDBJ whole genome shotgun (WGS) entry which is preliminary data.</text>
</comment>
<dbReference type="Gene3D" id="3.40.50.10490">
    <property type="entry name" value="Glucose-6-phosphate isomerase like protein, domain 1"/>
    <property type="match status" value="1"/>
</dbReference>
<sequence>MQKIFSTQLNGIFTKIQEENEFAIEDTARLLAQAVISGGTVYFVASGEMKAIAAEGLEGPEAFPAASELSDSDIPALTSTDIVIAATGFRNENNELLDLIRKVKDQTDTPVILLSSRKEEEASQEETWDACIRLNLRGGLVPFENGERYGIPSAMAGLFTYHVICLTAKEILEEYE</sequence>
<keyword evidence="3" id="KW-1185">Reference proteome</keyword>
<dbReference type="RefSeq" id="WP_301165812.1">
    <property type="nucleotide sequence ID" value="NZ_JAUHTR010000004.1"/>
</dbReference>
<reference evidence="2" key="1">
    <citation type="submission" date="2023-07" db="EMBL/GenBank/DDBJ databases">
        <title>Fictibacillus sp. isolated from freshwater pond.</title>
        <authorList>
            <person name="Kirdat K."/>
            <person name="Bhat A."/>
            <person name="Mourya A."/>
            <person name="Yadav A."/>
        </authorList>
    </citation>
    <scope>NUCLEOTIDE SEQUENCE</scope>
    <source>
        <strain evidence="2">NE201</strain>
    </source>
</reference>
<accession>A0ABT8HWZ6</accession>
<dbReference type="InterPro" id="IPR046348">
    <property type="entry name" value="SIS_dom_sf"/>
</dbReference>
<protein>
    <submittedName>
        <fullName evidence="2">DUF2529 family protein</fullName>
    </submittedName>
</protein>
<evidence type="ECO:0000313" key="2">
    <source>
        <dbReference type="EMBL" id="MDN4524762.1"/>
    </source>
</evidence>
<dbReference type="Pfam" id="PF10740">
    <property type="entry name" value="DUF2529"/>
    <property type="match status" value="1"/>
</dbReference>
<evidence type="ECO:0000259" key="1">
    <source>
        <dbReference type="PROSITE" id="PS51464"/>
    </source>
</evidence>
<dbReference type="SUPFAM" id="SSF53697">
    <property type="entry name" value="SIS domain"/>
    <property type="match status" value="1"/>
</dbReference>
<name>A0ABT8HWZ6_9BACL</name>
<organism evidence="2 3">
    <name type="scientific">Fictibacillus fluitans</name>
    <dbReference type="NCBI Taxonomy" id="3058422"/>
    <lineage>
        <taxon>Bacteria</taxon>
        <taxon>Bacillati</taxon>
        <taxon>Bacillota</taxon>
        <taxon>Bacilli</taxon>
        <taxon>Bacillales</taxon>
        <taxon>Fictibacillaceae</taxon>
        <taxon>Fictibacillus</taxon>
    </lineage>
</organism>
<proteinExistence type="predicted"/>
<dbReference type="Proteomes" id="UP001172721">
    <property type="component" value="Unassembled WGS sequence"/>
</dbReference>
<gene>
    <name evidence="2" type="ORF">QYB97_09765</name>
</gene>